<protein>
    <submittedName>
        <fullName evidence="1">Uncharacterized protein</fullName>
    </submittedName>
</protein>
<dbReference type="Proteomes" id="UP000326837">
    <property type="component" value="Chromosome"/>
</dbReference>
<evidence type="ECO:0000313" key="2">
    <source>
        <dbReference type="Proteomes" id="UP000326837"/>
    </source>
</evidence>
<keyword evidence="2" id="KW-1185">Reference proteome</keyword>
<dbReference type="KEGG" id="lpav:PLANPX_6080"/>
<evidence type="ECO:0000313" key="1">
    <source>
        <dbReference type="EMBL" id="BBO36468.1"/>
    </source>
</evidence>
<dbReference type="RefSeq" id="WP_152101631.1">
    <property type="nucleotide sequence ID" value="NZ_AP021861.1"/>
</dbReference>
<name>A0A5K7XIZ3_9BACT</name>
<sequence length="182" mass="20719">MFGYETWLDFLWYRPVDPTRNWSVSDQPLPAIRLEPFSIGAFRLGDSIANAEFLGRPERCRRFRTADNAMLLYGRRGMMIEFDEGKFAEVMFHIGDGTYSAPLPGAKFCRPRIEGRGELTDATTIDEFIRIVGEPQRIDRDEDDGEVILYYTSADVCMEAEFNPQGTLGAWTVMVHDELCGG</sequence>
<gene>
    <name evidence="1" type="ORF">PLANPX_6080</name>
</gene>
<proteinExistence type="predicted"/>
<organism evidence="1 2">
    <name type="scientific">Lacipirellula parvula</name>
    <dbReference type="NCBI Taxonomy" id="2650471"/>
    <lineage>
        <taxon>Bacteria</taxon>
        <taxon>Pseudomonadati</taxon>
        <taxon>Planctomycetota</taxon>
        <taxon>Planctomycetia</taxon>
        <taxon>Pirellulales</taxon>
        <taxon>Lacipirellulaceae</taxon>
        <taxon>Lacipirellula</taxon>
    </lineage>
</organism>
<dbReference type="AlphaFoldDB" id="A0A5K7XIZ3"/>
<dbReference type="EMBL" id="AP021861">
    <property type="protein sequence ID" value="BBO36468.1"/>
    <property type="molecule type" value="Genomic_DNA"/>
</dbReference>
<accession>A0A5K7XIZ3</accession>
<reference evidence="2" key="1">
    <citation type="submission" date="2019-10" db="EMBL/GenBank/DDBJ databases">
        <title>Lacipirellula parvula gen. nov., sp. nov., representing a lineage of planctomycetes widespread in freshwater anoxic habitats, and description of the family Lacipirellulaceae.</title>
        <authorList>
            <person name="Dedysh S.N."/>
            <person name="Kulichevskaya I.S."/>
            <person name="Beletsky A.V."/>
            <person name="Rakitin A.L."/>
            <person name="Mardanov A.V."/>
            <person name="Ivanova A.A."/>
            <person name="Saltykova V.X."/>
            <person name="Rijpstra W.I.C."/>
            <person name="Sinninghe Damste J.S."/>
            <person name="Ravin N.V."/>
        </authorList>
    </citation>
    <scope>NUCLEOTIDE SEQUENCE [LARGE SCALE GENOMIC DNA]</scope>
    <source>
        <strain evidence="2">PX69</strain>
    </source>
</reference>